<dbReference type="SFLD" id="SFLDS00019">
    <property type="entry name" value="Glutathione_Transferase_(cytos"/>
    <property type="match status" value="1"/>
</dbReference>
<dbReference type="SFLD" id="SFLDG00358">
    <property type="entry name" value="Main_(cytGST)"/>
    <property type="match status" value="1"/>
</dbReference>
<comment type="caution">
    <text evidence="4">The sequence shown here is derived from an EMBL/GenBank/DDBJ whole genome shotgun (WGS) entry which is preliminary data.</text>
</comment>
<dbReference type="Gene3D" id="1.20.1050.10">
    <property type="match status" value="1"/>
</dbReference>
<feature type="domain" description="GST C-terminal" evidence="3">
    <location>
        <begin position="84"/>
        <end position="206"/>
    </location>
</feature>
<dbReference type="InterPro" id="IPR036282">
    <property type="entry name" value="Glutathione-S-Trfase_C_sf"/>
</dbReference>
<name>A0A6P0D9G7_RHILE</name>
<dbReference type="PANTHER" id="PTHR44051:SF2">
    <property type="entry name" value="HYPOTHETICAL GLUTATHIONE S-TRANSFERASE LIKE PROTEIN"/>
    <property type="match status" value="1"/>
</dbReference>
<dbReference type="Pfam" id="PF02798">
    <property type="entry name" value="GST_N"/>
    <property type="match status" value="1"/>
</dbReference>
<dbReference type="RefSeq" id="WP_131591058.1">
    <property type="nucleotide sequence ID" value="NZ_JAAXDU010000013.1"/>
</dbReference>
<sequence>MLRLYDSRYSGNSWKIRILLNQLKMPFERRTLDLESGEIKTDAFYKLSRFSRVPVLELEDGRSVVESAAILMYLSEGTQYLYDDPYLRSQVMGWMFFEQGDLQRFLAMARVYHIRGLADKMSQQIERLHADGYLGLEKLERWLVHHEWLVGDRYTVADLAVFTYVSLAHQGKYEMERFVAIAGWLAQVKAQPGWIDIFDQSPYQLV</sequence>
<dbReference type="InterPro" id="IPR010987">
    <property type="entry name" value="Glutathione-S-Trfase_C-like"/>
</dbReference>
<gene>
    <name evidence="4" type="ORF">GUK36_03585</name>
</gene>
<dbReference type="PROSITE" id="PS50404">
    <property type="entry name" value="GST_NTER"/>
    <property type="match status" value="1"/>
</dbReference>
<dbReference type="PANTHER" id="PTHR44051">
    <property type="entry name" value="GLUTATHIONE S-TRANSFERASE-RELATED"/>
    <property type="match status" value="1"/>
</dbReference>
<evidence type="ECO:0000259" key="2">
    <source>
        <dbReference type="PROSITE" id="PS50404"/>
    </source>
</evidence>
<dbReference type="InterPro" id="IPR004046">
    <property type="entry name" value="GST_C"/>
</dbReference>
<dbReference type="GO" id="GO:0016740">
    <property type="term" value="F:transferase activity"/>
    <property type="evidence" value="ECO:0007669"/>
    <property type="project" value="UniProtKB-KW"/>
</dbReference>
<evidence type="ECO:0000313" key="4">
    <source>
        <dbReference type="EMBL" id="NEK48506.1"/>
    </source>
</evidence>
<evidence type="ECO:0000313" key="5">
    <source>
        <dbReference type="Proteomes" id="UP000471409"/>
    </source>
</evidence>
<dbReference type="AlphaFoldDB" id="A0A6P0D9G7"/>
<dbReference type="Pfam" id="PF00043">
    <property type="entry name" value="GST_C"/>
    <property type="match status" value="1"/>
</dbReference>
<dbReference type="InterPro" id="IPR036249">
    <property type="entry name" value="Thioredoxin-like_sf"/>
</dbReference>
<feature type="domain" description="GST N-terminal" evidence="2">
    <location>
        <begin position="1"/>
        <end position="82"/>
    </location>
</feature>
<dbReference type="InterPro" id="IPR040079">
    <property type="entry name" value="Glutathione_S-Trfase"/>
</dbReference>
<comment type="similarity">
    <text evidence="1">Belongs to the GST superfamily.</text>
</comment>
<dbReference type="Gene3D" id="3.40.30.10">
    <property type="entry name" value="Glutaredoxin"/>
    <property type="match status" value="1"/>
</dbReference>
<dbReference type="EMBL" id="WXXP01000002">
    <property type="protein sequence ID" value="NEK48506.1"/>
    <property type="molecule type" value="Genomic_DNA"/>
</dbReference>
<proteinExistence type="inferred from homology"/>
<dbReference type="SUPFAM" id="SSF52833">
    <property type="entry name" value="Thioredoxin-like"/>
    <property type="match status" value="1"/>
</dbReference>
<dbReference type="InterPro" id="IPR004045">
    <property type="entry name" value="Glutathione_S-Trfase_N"/>
</dbReference>
<dbReference type="SUPFAM" id="SSF47616">
    <property type="entry name" value="GST C-terminal domain-like"/>
    <property type="match status" value="1"/>
</dbReference>
<keyword evidence="4" id="KW-0808">Transferase</keyword>
<reference evidence="4 5" key="1">
    <citation type="submission" date="2020-01" db="EMBL/GenBank/DDBJ databases">
        <title>Rhizobium genotypes associated with high levels of biological nitrogen fixation by grain legumes in a temperate-maritime cropping system.</title>
        <authorList>
            <person name="Maluk M."/>
            <person name="Francesc Ferrando Molina F."/>
            <person name="Lopez Del Egido L."/>
            <person name="Lafos M."/>
            <person name="Langarica-Fuentes A."/>
            <person name="Gebre Yohannes G."/>
            <person name="Young M.W."/>
            <person name="Martin P."/>
            <person name="Gantlett R."/>
            <person name="Kenicer G."/>
            <person name="Hawes C."/>
            <person name="Begg G.S."/>
            <person name="Quilliam R.S."/>
            <person name="Squire G.R."/>
            <person name="Poole P.S."/>
            <person name="Young P.W."/>
            <person name="Iannetta P.M."/>
            <person name="James E.K."/>
        </authorList>
    </citation>
    <scope>NUCLEOTIDE SEQUENCE [LARGE SCALE GENOMIC DNA]</scope>
    <source>
        <strain evidence="4 5">JHI944</strain>
    </source>
</reference>
<organism evidence="4 5">
    <name type="scientific">Rhizobium leguminosarum</name>
    <dbReference type="NCBI Taxonomy" id="384"/>
    <lineage>
        <taxon>Bacteria</taxon>
        <taxon>Pseudomonadati</taxon>
        <taxon>Pseudomonadota</taxon>
        <taxon>Alphaproteobacteria</taxon>
        <taxon>Hyphomicrobiales</taxon>
        <taxon>Rhizobiaceae</taxon>
        <taxon>Rhizobium/Agrobacterium group</taxon>
        <taxon>Rhizobium</taxon>
    </lineage>
</organism>
<evidence type="ECO:0000256" key="1">
    <source>
        <dbReference type="RuleBase" id="RU003494"/>
    </source>
</evidence>
<evidence type="ECO:0000259" key="3">
    <source>
        <dbReference type="PROSITE" id="PS50405"/>
    </source>
</evidence>
<dbReference type="PROSITE" id="PS50405">
    <property type="entry name" value="GST_CTER"/>
    <property type="match status" value="1"/>
</dbReference>
<dbReference type="Proteomes" id="UP000471409">
    <property type="component" value="Unassembled WGS sequence"/>
</dbReference>
<protein>
    <submittedName>
        <fullName evidence="4">Glutathione S-transferase family protein</fullName>
    </submittedName>
</protein>
<accession>A0A6P0D9G7</accession>